<dbReference type="GO" id="GO:0000103">
    <property type="term" value="P:sulfate assimilation"/>
    <property type="evidence" value="ECO:0007669"/>
    <property type="project" value="TreeGrafter"/>
</dbReference>
<dbReference type="InterPro" id="IPR051090">
    <property type="entry name" value="Inositol_monoP_superfamily"/>
</dbReference>
<keyword evidence="5 6" id="KW-0460">Magnesium</keyword>
<feature type="binding site" evidence="6">
    <location>
        <position position="166"/>
    </location>
    <ligand>
        <name>Mg(2+)</name>
        <dbReference type="ChEBI" id="CHEBI:18420"/>
        <label>1</label>
        <note>catalytic</note>
    </ligand>
</feature>
<comment type="caution">
    <text evidence="8">The sequence shown here is derived from an EMBL/GenBank/DDBJ whole genome shotgun (WGS) entry which is preliminary data.</text>
</comment>
<evidence type="ECO:0000313" key="8">
    <source>
        <dbReference type="EMBL" id="OTA00554.1"/>
    </source>
</evidence>
<evidence type="ECO:0000256" key="3">
    <source>
        <dbReference type="ARBA" id="ARBA00022723"/>
    </source>
</evidence>
<dbReference type="InterPro" id="IPR000760">
    <property type="entry name" value="Inositol_monophosphatase-like"/>
</dbReference>
<evidence type="ECO:0000256" key="7">
    <source>
        <dbReference type="SAM" id="MobiDB-lite"/>
    </source>
</evidence>
<accession>A0A2H2ZMI1</accession>
<evidence type="ECO:0000256" key="1">
    <source>
        <dbReference type="ARBA" id="ARBA00001946"/>
    </source>
</evidence>
<dbReference type="PANTHER" id="PTHR43200">
    <property type="entry name" value="PHOSPHATASE"/>
    <property type="match status" value="1"/>
</dbReference>
<dbReference type="GO" id="GO:0046872">
    <property type="term" value="F:metal ion binding"/>
    <property type="evidence" value="ECO:0007669"/>
    <property type="project" value="UniProtKB-KW"/>
</dbReference>
<comment type="similarity">
    <text evidence="2">Belongs to the inositol monophosphatase superfamily.</text>
</comment>
<dbReference type="Pfam" id="PF00459">
    <property type="entry name" value="Inositol_P"/>
    <property type="match status" value="1"/>
</dbReference>
<dbReference type="EMBL" id="LFMI01000110">
    <property type="protein sequence ID" value="OTA00554.1"/>
    <property type="molecule type" value="Genomic_DNA"/>
</dbReference>
<feature type="binding site" evidence="6">
    <location>
        <position position="163"/>
    </location>
    <ligand>
        <name>Mg(2+)</name>
        <dbReference type="ChEBI" id="CHEBI:18420"/>
        <label>1</label>
        <note>catalytic</note>
    </ligand>
</feature>
<dbReference type="Gene3D" id="3.30.540.10">
    <property type="entry name" value="Fructose-1,6-Bisphosphatase, subunit A, domain 1"/>
    <property type="match status" value="1"/>
</dbReference>
<feature type="binding site" evidence="6">
    <location>
        <position position="365"/>
    </location>
    <ligand>
        <name>Mg(2+)</name>
        <dbReference type="ChEBI" id="CHEBI:18420"/>
        <label>1</label>
        <note>catalytic</note>
    </ligand>
</feature>
<dbReference type="InterPro" id="IPR020583">
    <property type="entry name" value="Inositol_monoP_metal-BS"/>
</dbReference>
<organism evidence="8 9">
    <name type="scientific">Trichoderma parareesei</name>
    <name type="common">Filamentous fungus</name>
    <dbReference type="NCBI Taxonomy" id="858221"/>
    <lineage>
        <taxon>Eukaryota</taxon>
        <taxon>Fungi</taxon>
        <taxon>Dikarya</taxon>
        <taxon>Ascomycota</taxon>
        <taxon>Pezizomycotina</taxon>
        <taxon>Sordariomycetes</taxon>
        <taxon>Hypocreomycetidae</taxon>
        <taxon>Hypocreales</taxon>
        <taxon>Hypocreaceae</taxon>
        <taxon>Trichoderma</taxon>
    </lineage>
</organism>
<name>A0A2H2ZMI1_TRIPA</name>
<comment type="cofactor">
    <cofactor evidence="1 6">
        <name>Mg(2+)</name>
        <dbReference type="ChEBI" id="CHEBI:18420"/>
    </cofactor>
</comment>
<dbReference type="GO" id="GO:0008441">
    <property type="term" value="F:3'(2'),5'-bisphosphate nucleotidase activity"/>
    <property type="evidence" value="ECO:0007669"/>
    <property type="project" value="TreeGrafter"/>
</dbReference>
<keyword evidence="9" id="KW-1185">Reference proteome</keyword>
<reference evidence="8 9" key="1">
    <citation type="journal article" date="2015" name="Genome Announc.">
        <title>Genome sequence and annotation of Trichoderma parareesei, the ancestor of the cellulase producer Trichoderma reesei.</title>
        <authorList>
            <person name="Yang D."/>
            <person name="Pomraning K."/>
            <person name="Kopchinskiy A."/>
            <person name="Karimi Aghcheh R."/>
            <person name="Atanasova L."/>
            <person name="Chenthamara K."/>
            <person name="Baker S.E."/>
            <person name="Zhang R."/>
            <person name="Shen Q."/>
            <person name="Freitag M."/>
            <person name="Kubicek C.P."/>
            <person name="Druzhinina I.S."/>
        </authorList>
    </citation>
    <scope>NUCLEOTIDE SEQUENCE [LARGE SCALE GENOMIC DNA]</scope>
    <source>
        <strain evidence="8 9">CBS 125925</strain>
    </source>
</reference>
<dbReference type="AlphaFoldDB" id="A0A2H2ZMI1"/>
<evidence type="ECO:0000256" key="6">
    <source>
        <dbReference type="PIRSR" id="PIRSR600760-2"/>
    </source>
</evidence>
<dbReference type="SUPFAM" id="SSF56655">
    <property type="entry name" value="Carbohydrate phosphatase"/>
    <property type="match status" value="2"/>
</dbReference>
<evidence type="ECO:0000256" key="2">
    <source>
        <dbReference type="ARBA" id="ARBA00009759"/>
    </source>
</evidence>
<feature type="binding site" evidence="6">
    <location>
        <position position="78"/>
    </location>
    <ligand>
        <name>Mg(2+)</name>
        <dbReference type="ChEBI" id="CHEBI:18420"/>
        <label>1</label>
        <note>catalytic</note>
    </ligand>
</feature>
<keyword evidence="4" id="KW-0378">Hydrolase</keyword>
<feature type="compositionally biased region" description="Acidic residues" evidence="7">
    <location>
        <begin position="311"/>
        <end position="332"/>
    </location>
</feature>
<sequence>MPLPLPLTKHIAELTVLRAALLTRRVMTSVTTSNSSSSSSSALTKHDATPVTKADFGAQALLMASLRSFFPHDSFVGEEDAEALRSDSQLAEAVYALVKEACSDFKAQEGGEKLESIIINNADGSMTTTTSLPGPASLEEMLELLDLAGRGQPGPRGRFWIMDPVDGTASFLRGQQYAVSLALVEDGREVLGVVCYPNLGLDNDNDGGGGIVAETSVDVHGCGVMLSSIRGEGTDYRRLLSTEPTSLGPARKLDRLSPPANLAALRFVDCLASKSSRLDIAEGVARQIGALPFPGVDLWSSHVRYAALMLGDDDDDDDDDGGNEDEQEEEQEEEKKKKKKGRNRHVMIRVPVGARGEPSRACVWDHASSQLLYTEMGGKVTDLEGREMDFGRGRTLAGNWGLVAAPEGVHGEVLRLVREWIERDPVIRGVGAA</sequence>
<proteinExistence type="inferred from homology"/>
<evidence type="ECO:0000256" key="5">
    <source>
        <dbReference type="ARBA" id="ARBA00022842"/>
    </source>
</evidence>
<dbReference type="OrthoDB" id="411145at2759"/>
<gene>
    <name evidence="8" type="ORF">A9Z42_0007530</name>
</gene>
<dbReference type="PANTHER" id="PTHR43200:SF2">
    <property type="entry name" value="3'(2'),5'-BISPHOSPHATE NUCLEOTIDASE"/>
    <property type="match status" value="1"/>
</dbReference>
<keyword evidence="3 6" id="KW-0479">Metal-binding</keyword>
<dbReference type="PROSITE" id="PS00629">
    <property type="entry name" value="IMP_1"/>
    <property type="match status" value="1"/>
</dbReference>
<evidence type="ECO:0000256" key="4">
    <source>
        <dbReference type="ARBA" id="ARBA00022801"/>
    </source>
</evidence>
<dbReference type="Gene3D" id="3.40.190.80">
    <property type="match status" value="1"/>
</dbReference>
<protein>
    <submittedName>
        <fullName evidence="8">Uncharacterized protein</fullName>
    </submittedName>
</protein>
<evidence type="ECO:0000313" key="9">
    <source>
        <dbReference type="Proteomes" id="UP000219286"/>
    </source>
</evidence>
<dbReference type="Proteomes" id="UP000219286">
    <property type="component" value="Unassembled WGS sequence"/>
</dbReference>
<feature type="region of interest" description="Disordered" evidence="7">
    <location>
        <begin position="310"/>
        <end position="342"/>
    </location>
</feature>